<evidence type="ECO:0000313" key="1">
    <source>
        <dbReference type="EMBL" id="RSU03248.1"/>
    </source>
</evidence>
<dbReference type="EMBL" id="NGJY01000002">
    <property type="protein sequence ID" value="RSU03248.1"/>
    <property type="molecule type" value="Genomic_DNA"/>
</dbReference>
<name>A0A430A813_9ENTE</name>
<reference evidence="1 2" key="1">
    <citation type="submission" date="2017-05" db="EMBL/GenBank/DDBJ databases">
        <title>Vagococcus spp. assemblies.</title>
        <authorList>
            <person name="Gulvik C.A."/>
        </authorList>
    </citation>
    <scope>NUCLEOTIDE SEQUENCE [LARGE SCALE GENOMIC DNA]</scope>
    <source>
        <strain evidence="1 2">CCUG 41755</strain>
    </source>
</reference>
<dbReference type="Proteomes" id="UP000287101">
    <property type="component" value="Unassembled WGS sequence"/>
</dbReference>
<dbReference type="AlphaFoldDB" id="A0A430A813"/>
<organism evidence="1 2">
    <name type="scientific">Vagococcus fessus</name>
    <dbReference type="NCBI Taxonomy" id="120370"/>
    <lineage>
        <taxon>Bacteria</taxon>
        <taxon>Bacillati</taxon>
        <taxon>Bacillota</taxon>
        <taxon>Bacilli</taxon>
        <taxon>Lactobacillales</taxon>
        <taxon>Enterococcaceae</taxon>
        <taxon>Vagococcus</taxon>
    </lineage>
</organism>
<comment type="caution">
    <text evidence="1">The sequence shown here is derived from an EMBL/GenBank/DDBJ whole genome shotgun (WGS) entry which is preliminary data.</text>
</comment>
<sequence>MRRFYLKGHNKRHETFKTIDFEHLEESIPSCQLREDYVISSDTLLLLDLSQIGYEYTNKTLIVERGEVPFLIKTEMAHVLERNYTSTFYSQREKEQVLTRFLGKRYRYPHFSTEGIFIPFNKEDGKVVAWFNLLHVKALKGVTTSEVFFSGCQIEFLTGLVIQVPKSRRAVKRTMSLDIKYSYLYYYFIYWSVGFRVEDNEIVKGLNRVVKNLELEVPIIYDSTLFKQMGFYFSFLKIAHSLIENDNWTVEELESFLKL</sequence>
<accession>A0A430A813</accession>
<protein>
    <submittedName>
        <fullName evidence="1">Uncharacterized protein</fullName>
    </submittedName>
</protein>
<evidence type="ECO:0000313" key="2">
    <source>
        <dbReference type="Proteomes" id="UP000287101"/>
    </source>
</evidence>
<gene>
    <name evidence="1" type="ORF">CBF31_05905</name>
</gene>
<dbReference type="RefSeq" id="WP_126831458.1">
    <property type="nucleotide sequence ID" value="NZ_CBCRYB010000010.1"/>
</dbReference>
<proteinExistence type="predicted"/>
<keyword evidence="2" id="KW-1185">Reference proteome</keyword>